<dbReference type="EMBL" id="CAAE01014769">
    <property type="protein sequence ID" value="CAG05575.1"/>
    <property type="molecule type" value="Genomic_DNA"/>
</dbReference>
<dbReference type="OrthoDB" id="1641903at2759"/>
<gene>
    <name evidence="7" type="ORF">GSTENG00025635001</name>
</gene>
<dbReference type="GO" id="GO:0016020">
    <property type="term" value="C:membrane"/>
    <property type="evidence" value="ECO:0007669"/>
    <property type="project" value="UniProtKB-SubCell"/>
</dbReference>
<comment type="similarity">
    <text evidence="2">Belongs to the nucleobase:cation symporter-2 (NCS2) (TC 2.A.40) family.</text>
</comment>
<keyword evidence="3 6" id="KW-0812">Transmembrane</keyword>
<evidence type="ECO:0000256" key="3">
    <source>
        <dbReference type="ARBA" id="ARBA00022692"/>
    </source>
</evidence>
<proteinExistence type="inferred from homology"/>
<reference evidence="7" key="1">
    <citation type="journal article" date="2004" name="Nature">
        <title>Genome duplication in the teleost fish Tetraodon nigroviridis reveals the early vertebrate proto-karyotype.</title>
        <authorList>
            <person name="Jaillon O."/>
            <person name="Aury J.-M."/>
            <person name="Brunet F."/>
            <person name="Petit J.-L."/>
            <person name="Stange-Thomann N."/>
            <person name="Mauceli E."/>
            <person name="Bouneau L."/>
            <person name="Fischer C."/>
            <person name="Ozouf-Costaz C."/>
            <person name="Bernot A."/>
            <person name="Nicaud S."/>
            <person name="Jaffe D."/>
            <person name="Fisher S."/>
            <person name="Lutfalla G."/>
            <person name="Dossat C."/>
            <person name="Segurens B."/>
            <person name="Dasilva C."/>
            <person name="Salanoubat M."/>
            <person name="Levy M."/>
            <person name="Boudet N."/>
            <person name="Castellano S."/>
            <person name="Anthouard V."/>
            <person name="Jubin C."/>
            <person name="Castelli V."/>
            <person name="Katinka M."/>
            <person name="Vacherie B."/>
            <person name="Biemont C."/>
            <person name="Skalli Z."/>
            <person name="Cattolico L."/>
            <person name="Poulain J."/>
            <person name="De Berardinis V."/>
            <person name="Cruaud C."/>
            <person name="Duprat S."/>
            <person name="Brottier P."/>
            <person name="Coutanceau J.-P."/>
            <person name="Gouzy J."/>
            <person name="Parra G."/>
            <person name="Lardier G."/>
            <person name="Chapple C."/>
            <person name="McKernan K.J."/>
            <person name="McEwan P."/>
            <person name="Bosak S."/>
            <person name="Kellis M."/>
            <person name="Volff J.-N."/>
            <person name="Guigo R."/>
            <person name="Zody M.C."/>
            <person name="Mesirov J."/>
            <person name="Lindblad-Toh K."/>
            <person name="Birren B."/>
            <person name="Nusbaum C."/>
            <person name="Kahn D."/>
            <person name="Robinson-Rechavi M."/>
            <person name="Laudet V."/>
            <person name="Schachter V."/>
            <person name="Quetier F."/>
            <person name="Saurin W."/>
            <person name="Scarpelli C."/>
            <person name="Wincker P."/>
            <person name="Lander E.S."/>
            <person name="Weissenbach J."/>
            <person name="Roest Crollius H."/>
        </authorList>
    </citation>
    <scope>NUCLEOTIDE SEQUENCE [LARGE SCALE GENOMIC DNA]</scope>
</reference>
<organism evidence="7">
    <name type="scientific">Tetraodon nigroviridis</name>
    <name type="common">Spotted green pufferfish</name>
    <name type="synonym">Chelonodon nigroviridis</name>
    <dbReference type="NCBI Taxonomy" id="99883"/>
    <lineage>
        <taxon>Eukaryota</taxon>
        <taxon>Metazoa</taxon>
        <taxon>Chordata</taxon>
        <taxon>Craniata</taxon>
        <taxon>Vertebrata</taxon>
        <taxon>Euteleostomi</taxon>
        <taxon>Actinopterygii</taxon>
        <taxon>Neopterygii</taxon>
        <taxon>Teleostei</taxon>
        <taxon>Neoteleostei</taxon>
        <taxon>Acanthomorphata</taxon>
        <taxon>Eupercaria</taxon>
        <taxon>Tetraodontiformes</taxon>
        <taxon>Tetradontoidea</taxon>
        <taxon>Tetraodontidae</taxon>
        <taxon>Tetraodon</taxon>
    </lineage>
</organism>
<accession>Q4S1A7</accession>
<sequence>MHPAAEEKIELGFGEQGKVNPAFVEQDSNNLSVSVGDLPNETAEEDGDKDLVYSLDDRPPWYMCVLLGFQHYILAFGGIIAIPLILAEPLCIKDNNVAKSQLISTIFFVSGLCTLLQTTFGSR</sequence>
<evidence type="ECO:0000256" key="5">
    <source>
        <dbReference type="ARBA" id="ARBA00023136"/>
    </source>
</evidence>
<reference evidence="7" key="2">
    <citation type="submission" date="2004-02" db="EMBL/GenBank/DDBJ databases">
        <authorList>
            <consortium name="Genoscope"/>
            <consortium name="Whitehead Institute Centre for Genome Research"/>
        </authorList>
    </citation>
    <scope>NUCLEOTIDE SEQUENCE</scope>
</reference>
<dbReference type="PANTHER" id="PTHR11119">
    <property type="entry name" value="XANTHINE-URACIL / VITAMIN C PERMEASE FAMILY MEMBER"/>
    <property type="match status" value="1"/>
</dbReference>
<dbReference type="GO" id="GO:0022857">
    <property type="term" value="F:transmembrane transporter activity"/>
    <property type="evidence" value="ECO:0007669"/>
    <property type="project" value="InterPro"/>
</dbReference>
<feature type="transmembrane region" description="Helical" evidence="6">
    <location>
        <begin position="102"/>
        <end position="120"/>
    </location>
</feature>
<evidence type="ECO:0000313" key="7">
    <source>
        <dbReference type="EMBL" id="CAG05575.1"/>
    </source>
</evidence>
<comment type="subcellular location">
    <subcellularLocation>
        <location evidence="1">Membrane</location>
        <topology evidence="1">Multi-pass membrane protein</topology>
    </subcellularLocation>
</comment>
<dbReference type="KEGG" id="tng:GSTEN00025635G001"/>
<evidence type="ECO:0000256" key="1">
    <source>
        <dbReference type="ARBA" id="ARBA00004141"/>
    </source>
</evidence>
<dbReference type="Pfam" id="PF00860">
    <property type="entry name" value="Xan_ur_permease"/>
    <property type="match status" value="1"/>
</dbReference>
<evidence type="ECO:0000256" key="2">
    <source>
        <dbReference type="ARBA" id="ARBA00008821"/>
    </source>
</evidence>
<dbReference type="AlphaFoldDB" id="Q4S1A7"/>
<dbReference type="InterPro" id="IPR006043">
    <property type="entry name" value="NCS2"/>
</dbReference>
<feature type="transmembrane region" description="Helical" evidence="6">
    <location>
        <begin position="69"/>
        <end position="90"/>
    </location>
</feature>
<protein>
    <submittedName>
        <fullName evidence="7">Chromosome 13 SCAF14769, whole genome shotgun sequence</fullName>
    </submittedName>
</protein>
<evidence type="ECO:0000256" key="6">
    <source>
        <dbReference type="SAM" id="Phobius"/>
    </source>
</evidence>
<name>Q4S1A7_TETNG</name>
<keyword evidence="5 6" id="KW-0472">Membrane</keyword>
<keyword evidence="4 6" id="KW-1133">Transmembrane helix</keyword>
<evidence type="ECO:0000256" key="4">
    <source>
        <dbReference type="ARBA" id="ARBA00022989"/>
    </source>
</evidence>